<evidence type="ECO:0000259" key="3">
    <source>
        <dbReference type="Pfam" id="PF08240"/>
    </source>
</evidence>
<dbReference type="InterPro" id="IPR047122">
    <property type="entry name" value="Trans-enoyl_RdTase-like"/>
</dbReference>
<evidence type="ECO:0000313" key="4">
    <source>
        <dbReference type="EMBL" id="KAK1513229.1"/>
    </source>
</evidence>
<organism evidence="4 5">
    <name type="scientific">Colletotrichum tamarilloi</name>
    <dbReference type="NCBI Taxonomy" id="1209934"/>
    <lineage>
        <taxon>Eukaryota</taxon>
        <taxon>Fungi</taxon>
        <taxon>Dikarya</taxon>
        <taxon>Ascomycota</taxon>
        <taxon>Pezizomycotina</taxon>
        <taxon>Sordariomycetes</taxon>
        <taxon>Hypocreomycetidae</taxon>
        <taxon>Glomerellales</taxon>
        <taxon>Glomerellaceae</taxon>
        <taxon>Colletotrichum</taxon>
        <taxon>Colletotrichum acutatum species complex</taxon>
    </lineage>
</organism>
<dbReference type="GeneID" id="85400913"/>
<dbReference type="EMBL" id="MLFU01000001">
    <property type="protein sequence ID" value="KAK1513229.1"/>
    <property type="molecule type" value="Genomic_DNA"/>
</dbReference>
<keyword evidence="2" id="KW-0560">Oxidoreductase</keyword>
<proteinExistence type="inferred from homology"/>
<evidence type="ECO:0000256" key="2">
    <source>
        <dbReference type="ARBA" id="ARBA00023002"/>
    </source>
</evidence>
<dbReference type="RefSeq" id="XP_060389301.1">
    <property type="nucleotide sequence ID" value="XM_060516675.1"/>
</dbReference>
<dbReference type="SUPFAM" id="SSF50129">
    <property type="entry name" value="GroES-like"/>
    <property type="match status" value="1"/>
</dbReference>
<evidence type="ECO:0000313" key="5">
    <source>
        <dbReference type="Proteomes" id="UP001227543"/>
    </source>
</evidence>
<dbReference type="Proteomes" id="UP001227543">
    <property type="component" value="Unassembled WGS sequence"/>
</dbReference>
<keyword evidence="5" id="KW-1185">Reference proteome</keyword>
<dbReference type="InterPro" id="IPR013154">
    <property type="entry name" value="ADH-like_N"/>
</dbReference>
<dbReference type="PANTHER" id="PTHR45348">
    <property type="entry name" value="HYPOTHETICAL OXIDOREDUCTASE (EUROFUNG)"/>
    <property type="match status" value="1"/>
</dbReference>
<feature type="domain" description="Alcohol dehydrogenase-like N-terminal" evidence="3">
    <location>
        <begin position="39"/>
        <end position="96"/>
    </location>
</feature>
<dbReference type="InterPro" id="IPR011032">
    <property type="entry name" value="GroES-like_sf"/>
</dbReference>
<sequence>MGSLSHQNFVPPTTQKAIVINGKDEAVIWDEAPCPKIPADQVMVRVEAVGLNPSDTKIRGAFATKFGILGTDFAGTVVAVGDEVNNISVSDRVFSAQNEIYGTTPKQRLYPYKQIKYKVHI</sequence>
<dbReference type="PANTHER" id="PTHR45348:SF2">
    <property type="entry name" value="ZINC-TYPE ALCOHOL DEHYDROGENASE-LIKE PROTEIN C2E1P3.01"/>
    <property type="match status" value="1"/>
</dbReference>
<dbReference type="Pfam" id="PF08240">
    <property type="entry name" value="ADH_N"/>
    <property type="match status" value="1"/>
</dbReference>
<reference evidence="4 5" key="1">
    <citation type="submission" date="2016-10" db="EMBL/GenBank/DDBJ databases">
        <title>The genome sequence of Colletotrichum fioriniae PJ7.</title>
        <authorList>
            <person name="Baroncelli R."/>
        </authorList>
    </citation>
    <scope>NUCLEOTIDE SEQUENCE [LARGE SCALE GENOMIC DNA]</scope>
    <source>
        <strain evidence="4 5">Tom-12</strain>
    </source>
</reference>
<dbReference type="Gene3D" id="3.90.180.10">
    <property type="entry name" value="Medium-chain alcohol dehydrogenases, catalytic domain"/>
    <property type="match status" value="1"/>
</dbReference>
<accession>A0ABQ9RVR3</accession>
<protein>
    <submittedName>
        <fullName evidence="4">Enoyl reductase</fullName>
    </submittedName>
</protein>
<comment type="similarity">
    <text evidence="1">Belongs to the zinc-containing alcohol dehydrogenase family.</text>
</comment>
<gene>
    <name evidence="4" type="ORF">CTAM01_00625</name>
</gene>
<comment type="caution">
    <text evidence="4">The sequence shown here is derived from an EMBL/GenBank/DDBJ whole genome shotgun (WGS) entry which is preliminary data.</text>
</comment>
<name>A0ABQ9RVR3_9PEZI</name>
<evidence type="ECO:0000256" key="1">
    <source>
        <dbReference type="ARBA" id="ARBA00008072"/>
    </source>
</evidence>